<sequence>MATQDMTAQQFNEVIADNEIVIVDFWAEWCGPCKSFAPTYEKVSELHEDIVFAKVDTEKEQELASHFQIRSIPTLMVFREQVVLFAQPGMLAEEQLEDVIAKVREVDMAKVHEEVANQEQQEK</sequence>
<dbReference type="InterPro" id="IPR017937">
    <property type="entry name" value="Thioredoxin_CS"/>
</dbReference>
<dbReference type="CDD" id="cd02947">
    <property type="entry name" value="TRX_family"/>
    <property type="match status" value="1"/>
</dbReference>
<dbReference type="GO" id="GO:0015035">
    <property type="term" value="F:protein-disulfide reductase activity"/>
    <property type="evidence" value="ECO:0007669"/>
    <property type="project" value="UniProtKB-UniRule"/>
</dbReference>
<organism evidence="11">
    <name type="scientific">uncultured Thiotrichaceae bacterium</name>
    <dbReference type="NCBI Taxonomy" id="298394"/>
    <lineage>
        <taxon>Bacteria</taxon>
        <taxon>Pseudomonadati</taxon>
        <taxon>Pseudomonadota</taxon>
        <taxon>Gammaproteobacteria</taxon>
        <taxon>Thiotrichales</taxon>
        <taxon>Thiotrichaceae</taxon>
        <taxon>environmental samples</taxon>
    </lineage>
</organism>
<evidence type="ECO:0000256" key="5">
    <source>
        <dbReference type="ARBA" id="ARBA00023284"/>
    </source>
</evidence>
<feature type="site" description="Contributes to redox potential value" evidence="8">
    <location>
        <position position="32"/>
    </location>
</feature>
<evidence type="ECO:0000256" key="1">
    <source>
        <dbReference type="ARBA" id="ARBA00008987"/>
    </source>
</evidence>
<dbReference type="PIRSF" id="PIRSF000077">
    <property type="entry name" value="Thioredoxin"/>
    <property type="match status" value="1"/>
</dbReference>
<accession>A0A6S6T7A0</accession>
<name>A0A6S6T7A0_9GAMM</name>
<dbReference type="NCBIfam" id="TIGR01068">
    <property type="entry name" value="thioredoxin"/>
    <property type="match status" value="1"/>
</dbReference>
<dbReference type="PROSITE" id="PS00194">
    <property type="entry name" value="THIOREDOXIN_1"/>
    <property type="match status" value="1"/>
</dbReference>
<feature type="active site" description="Nucleophile" evidence="8">
    <location>
        <position position="30"/>
    </location>
</feature>
<protein>
    <recommendedName>
        <fullName evidence="6 7">Thioredoxin</fullName>
    </recommendedName>
</protein>
<feature type="disulfide bond" description="Redox-active" evidence="9">
    <location>
        <begin position="30"/>
        <end position="33"/>
    </location>
</feature>
<feature type="site" description="Deprotonates C-terminal active site Cys" evidence="8">
    <location>
        <position position="24"/>
    </location>
</feature>
<dbReference type="AlphaFoldDB" id="A0A6S6T7A0"/>
<dbReference type="PANTHER" id="PTHR45663">
    <property type="entry name" value="GEO12009P1"/>
    <property type="match status" value="1"/>
</dbReference>
<dbReference type="InterPro" id="IPR013766">
    <property type="entry name" value="Thioredoxin_domain"/>
</dbReference>
<evidence type="ECO:0000256" key="6">
    <source>
        <dbReference type="NCBIfam" id="TIGR01068"/>
    </source>
</evidence>
<comment type="similarity">
    <text evidence="1 7">Belongs to the thioredoxin family.</text>
</comment>
<dbReference type="Gene3D" id="3.40.30.10">
    <property type="entry name" value="Glutaredoxin"/>
    <property type="match status" value="1"/>
</dbReference>
<proteinExistence type="inferred from homology"/>
<dbReference type="PANTHER" id="PTHR45663:SF40">
    <property type="entry name" value="THIOREDOXIN 2"/>
    <property type="match status" value="1"/>
</dbReference>
<evidence type="ECO:0000256" key="4">
    <source>
        <dbReference type="ARBA" id="ARBA00023157"/>
    </source>
</evidence>
<dbReference type="InterPro" id="IPR005746">
    <property type="entry name" value="Thioredoxin"/>
</dbReference>
<dbReference type="PRINTS" id="PR00421">
    <property type="entry name" value="THIOREDOXIN"/>
</dbReference>
<feature type="site" description="Contributes to redox potential value" evidence="8">
    <location>
        <position position="31"/>
    </location>
</feature>
<keyword evidence="2" id="KW-0813">Transport</keyword>
<evidence type="ECO:0000256" key="8">
    <source>
        <dbReference type="PIRSR" id="PIRSR000077-1"/>
    </source>
</evidence>
<evidence type="ECO:0000256" key="3">
    <source>
        <dbReference type="ARBA" id="ARBA00022982"/>
    </source>
</evidence>
<reference evidence="11" key="1">
    <citation type="submission" date="2020-01" db="EMBL/GenBank/DDBJ databases">
        <authorList>
            <person name="Meier V. D."/>
            <person name="Meier V D."/>
        </authorList>
    </citation>
    <scope>NUCLEOTIDE SEQUENCE</scope>
    <source>
        <strain evidence="11">HLG_WM_MAG_08</strain>
    </source>
</reference>
<dbReference type="GO" id="GO:0005829">
    <property type="term" value="C:cytosol"/>
    <property type="evidence" value="ECO:0007669"/>
    <property type="project" value="TreeGrafter"/>
</dbReference>
<dbReference type="SUPFAM" id="SSF52833">
    <property type="entry name" value="Thioredoxin-like"/>
    <property type="match status" value="1"/>
</dbReference>
<dbReference type="EMBL" id="CACVAV010000266">
    <property type="protein sequence ID" value="CAA6816672.1"/>
    <property type="molecule type" value="Genomic_DNA"/>
</dbReference>
<dbReference type="Pfam" id="PF00085">
    <property type="entry name" value="Thioredoxin"/>
    <property type="match status" value="1"/>
</dbReference>
<dbReference type="PROSITE" id="PS51352">
    <property type="entry name" value="THIOREDOXIN_2"/>
    <property type="match status" value="1"/>
</dbReference>
<dbReference type="FunFam" id="3.40.30.10:FF:000155">
    <property type="entry name" value="Thioredoxin"/>
    <property type="match status" value="1"/>
</dbReference>
<evidence type="ECO:0000313" key="11">
    <source>
        <dbReference type="EMBL" id="CAA6816672.1"/>
    </source>
</evidence>
<keyword evidence="3" id="KW-0249">Electron transport</keyword>
<gene>
    <name evidence="11" type="ORF">HELGO_WM18794</name>
</gene>
<evidence type="ECO:0000256" key="9">
    <source>
        <dbReference type="PIRSR" id="PIRSR000077-4"/>
    </source>
</evidence>
<evidence type="ECO:0000256" key="2">
    <source>
        <dbReference type="ARBA" id="ARBA00022448"/>
    </source>
</evidence>
<evidence type="ECO:0000256" key="7">
    <source>
        <dbReference type="PIRNR" id="PIRNR000077"/>
    </source>
</evidence>
<evidence type="ECO:0000259" key="10">
    <source>
        <dbReference type="PROSITE" id="PS51352"/>
    </source>
</evidence>
<keyword evidence="5 9" id="KW-0676">Redox-active center</keyword>
<dbReference type="InterPro" id="IPR036249">
    <property type="entry name" value="Thioredoxin-like_sf"/>
</dbReference>
<keyword evidence="4 9" id="KW-1015">Disulfide bond</keyword>
<feature type="domain" description="Thioredoxin" evidence="10">
    <location>
        <begin position="1"/>
        <end position="105"/>
    </location>
</feature>
<feature type="active site" description="Nucleophile" evidence="8">
    <location>
        <position position="33"/>
    </location>
</feature>